<dbReference type="RefSeq" id="XP_002836206.1">
    <property type="nucleotide sequence ID" value="XM_002836160.1"/>
</dbReference>
<dbReference type="InterPro" id="IPR023943">
    <property type="entry name" value="Enolase-ppase_E1"/>
</dbReference>
<dbReference type="FunCoup" id="D5G7A4">
    <property type="interactions" value="616"/>
</dbReference>
<dbReference type="GeneID" id="9185295"/>
<evidence type="ECO:0000256" key="2">
    <source>
        <dbReference type="ARBA" id="ARBA00022801"/>
    </source>
</evidence>
<protein>
    <submittedName>
        <fullName evidence="4">(Perigord truffle) hypothetical protein</fullName>
    </submittedName>
</protein>
<keyword evidence="5" id="KW-1185">Reference proteome</keyword>
<dbReference type="PANTHER" id="PTHR20371:SF1">
    <property type="entry name" value="ENOLASE-PHOSPHATASE E1"/>
    <property type="match status" value="1"/>
</dbReference>
<dbReference type="InterPro" id="IPR023214">
    <property type="entry name" value="HAD_sf"/>
</dbReference>
<dbReference type="Gene3D" id="3.40.50.1000">
    <property type="entry name" value="HAD superfamily/HAD-like"/>
    <property type="match status" value="1"/>
</dbReference>
<dbReference type="GO" id="GO:0043874">
    <property type="term" value="F:acireductone synthase activity"/>
    <property type="evidence" value="ECO:0007669"/>
    <property type="project" value="InterPro"/>
</dbReference>
<dbReference type="GO" id="GO:0019509">
    <property type="term" value="P:L-methionine salvage from methylthioadenosine"/>
    <property type="evidence" value="ECO:0007669"/>
    <property type="project" value="EnsemblFungi"/>
</dbReference>
<dbReference type="CDD" id="cd01629">
    <property type="entry name" value="HAD_EP"/>
    <property type="match status" value="1"/>
</dbReference>
<proteinExistence type="predicted"/>
<sequence length="256" mass="28087">MPPKTILINIEGPPRLHPPPKKKKFSQLTNLGTICPITFVKEILFPYALAALPGYLSKNWTTTNPLIAAFPIANTTTPAALINYVQAQTIQDSKSPALKALQGHLWRAGYESGELVAPIYPDVLPAVRAWRSQTPRAVRVYVYSSGSVRAQELFFHYSCEGDVRGLFDGFFDTRVGAKVEAESYRKILRECEEGGEGEGWVFLSDHVGEVRAAMEAGMIGGVVVREGNAPLSEEDKVGMWVIGGGFTEVTEKLFAE</sequence>
<organism evidence="4 5">
    <name type="scientific">Tuber melanosporum (strain Mel28)</name>
    <name type="common">Perigord black truffle</name>
    <dbReference type="NCBI Taxonomy" id="656061"/>
    <lineage>
        <taxon>Eukaryota</taxon>
        <taxon>Fungi</taxon>
        <taxon>Dikarya</taxon>
        <taxon>Ascomycota</taxon>
        <taxon>Pezizomycotina</taxon>
        <taxon>Pezizomycetes</taxon>
        <taxon>Pezizales</taxon>
        <taxon>Tuberaceae</taxon>
        <taxon>Tuber</taxon>
    </lineage>
</organism>
<dbReference type="NCBIfam" id="TIGR01691">
    <property type="entry name" value="enolase-ppase"/>
    <property type="match status" value="1"/>
</dbReference>
<keyword evidence="3" id="KW-0486">Methionine biosynthesis</keyword>
<reference evidence="4 5" key="1">
    <citation type="journal article" date="2010" name="Nature">
        <title>Perigord black truffle genome uncovers evolutionary origins and mechanisms of symbiosis.</title>
        <authorList>
            <person name="Martin F."/>
            <person name="Kohler A."/>
            <person name="Murat C."/>
            <person name="Balestrini R."/>
            <person name="Coutinho P.M."/>
            <person name="Jaillon O."/>
            <person name="Montanini B."/>
            <person name="Morin E."/>
            <person name="Noel B."/>
            <person name="Percudani R."/>
            <person name="Porcel B."/>
            <person name="Rubini A."/>
            <person name="Amicucci A."/>
            <person name="Amselem J."/>
            <person name="Anthouard V."/>
            <person name="Arcioni S."/>
            <person name="Artiguenave F."/>
            <person name="Aury J.M."/>
            <person name="Ballario P."/>
            <person name="Bolchi A."/>
            <person name="Brenna A."/>
            <person name="Brun A."/>
            <person name="Buee M."/>
            <person name="Cantarel B."/>
            <person name="Chevalier G."/>
            <person name="Couloux A."/>
            <person name="Da Silva C."/>
            <person name="Denoeud F."/>
            <person name="Duplessis S."/>
            <person name="Ghignone S."/>
            <person name="Hilselberger B."/>
            <person name="Iotti M."/>
            <person name="Marcais B."/>
            <person name="Mello A."/>
            <person name="Miranda M."/>
            <person name="Pacioni G."/>
            <person name="Quesneville H."/>
            <person name="Riccioni C."/>
            <person name="Ruotolo R."/>
            <person name="Splivallo R."/>
            <person name="Stocchi V."/>
            <person name="Tisserant E."/>
            <person name="Viscomi A.R."/>
            <person name="Zambonelli A."/>
            <person name="Zampieri E."/>
            <person name="Henrissat B."/>
            <person name="Lebrun M.H."/>
            <person name="Paolocci F."/>
            <person name="Bonfante P."/>
            <person name="Ottonello S."/>
            <person name="Wincker P."/>
        </authorList>
    </citation>
    <scope>NUCLEOTIDE SEQUENCE [LARGE SCALE GENOMIC DNA]</scope>
    <source>
        <strain evidence="4 5">Mel28</strain>
    </source>
</reference>
<dbReference type="eggNOG" id="KOG2630">
    <property type="taxonomic scope" value="Eukaryota"/>
</dbReference>
<dbReference type="KEGG" id="tml:GSTUM_00002414001"/>
<dbReference type="HOGENOM" id="CLU_023273_0_0_1"/>
<dbReference type="PANTHER" id="PTHR20371">
    <property type="entry name" value="ENOLASE-PHOSPHATASE E1"/>
    <property type="match status" value="1"/>
</dbReference>
<accession>D5G7A4</accession>
<dbReference type="Proteomes" id="UP000006911">
    <property type="component" value="Unassembled WGS sequence"/>
</dbReference>
<dbReference type="EMBL" id="FN430023">
    <property type="protein sequence ID" value="CAZ80397.1"/>
    <property type="molecule type" value="Genomic_DNA"/>
</dbReference>
<dbReference type="OMA" id="LQGMVWE"/>
<dbReference type="STRING" id="656061.D5G7A4"/>
<evidence type="ECO:0000313" key="5">
    <source>
        <dbReference type="Proteomes" id="UP000006911"/>
    </source>
</evidence>
<evidence type="ECO:0000313" key="4">
    <source>
        <dbReference type="EMBL" id="CAZ80397.1"/>
    </source>
</evidence>
<dbReference type="InParanoid" id="D5G7A4"/>
<evidence type="ECO:0000256" key="1">
    <source>
        <dbReference type="ARBA" id="ARBA00022605"/>
    </source>
</evidence>
<gene>
    <name evidence="4" type="ORF">GSTUM_00002414001</name>
</gene>
<dbReference type="Gene3D" id="1.10.720.60">
    <property type="match status" value="1"/>
</dbReference>
<keyword evidence="2" id="KW-0378">Hydrolase</keyword>
<dbReference type="GO" id="GO:0000287">
    <property type="term" value="F:magnesium ion binding"/>
    <property type="evidence" value="ECO:0007669"/>
    <property type="project" value="InterPro"/>
</dbReference>
<dbReference type="InterPro" id="IPR036412">
    <property type="entry name" value="HAD-like_sf"/>
</dbReference>
<name>D5G7A4_TUBMM</name>
<dbReference type="AlphaFoldDB" id="D5G7A4"/>
<dbReference type="SUPFAM" id="SSF56784">
    <property type="entry name" value="HAD-like"/>
    <property type="match status" value="1"/>
</dbReference>
<keyword evidence="1" id="KW-0028">Amino-acid biosynthesis</keyword>
<evidence type="ECO:0000256" key="3">
    <source>
        <dbReference type="ARBA" id="ARBA00023167"/>
    </source>
</evidence>